<protein>
    <submittedName>
        <fullName evidence="2">Putative integral membrane protein</fullName>
    </submittedName>
</protein>
<dbReference type="NCBIfam" id="NF046117">
    <property type="entry name" value="SCO4848_fam"/>
    <property type="match status" value="1"/>
</dbReference>
<sequence length="79" mass="8700">MTMSRRVSLFLLAFGVWSWIIWPTFLGNIWADERSFDPSGAPTGFLVVHVVLTAASLLFGTTIGVLGWRGFAATRRKAA</sequence>
<dbReference type="STRING" id="909613.UO65_3972"/>
<keyword evidence="1" id="KW-0472">Membrane</keyword>
<dbReference type="PATRIC" id="fig|909613.9.peg.3973"/>
<comment type="caution">
    <text evidence="2">The sequence shown here is derived from an EMBL/GenBank/DDBJ whole genome shotgun (WGS) entry which is preliminary data.</text>
</comment>
<feature type="transmembrane region" description="Helical" evidence="1">
    <location>
        <begin position="45"/>
        <end position="68"/>
    </location>
</feature>
<dbReference type="eggNOG" id="ENOG5033055">
    <property type="taxonomic scope" value="Bacteria"/>
</dbReference>
<evidence type="ECO:0000313" key="3">
    <source>
        <dbReference type="Proteomes" id="UP000019277"/>
    </source>
</evidence>
<dbReference type="OrthoDB" id="4954985at2"/>
<keyword evidence="1" id="KW-0812">Transmembrane</keyword>
<dbReference type="InterPro" id="IPR058061">
    <property type="entry name" value="SCO4848-like"/>
</dbReference>
<dbReference type="AlphaFoldDB" id="W7J3I6"/>
<dbReference type="Proteomes" id="UP000019277">
    <property type="component" value="Unassembled WGS sequence"/>
</dbReference>
<gene>
    <name evidence="2" type="ORF">UO65_3972</name>
</gene>
<name>W7J3I6_9PSEU</name>
<evidence type="ECO:0000256" key="1">
    <source>
        <dbReference type="SAM" id="Phobius"/>
    </source>
</evidence>
<organism evidence="2 3">
    <name type="scientific">Actinokineospora spheciospongiae</name>
    <dbReference type="NCBI Taxonomy" id="909613"/>
    <lineage>
        <taxon>Bacteria</taxon>
        <taxon>Bacillati</taxon>
        <taxon>Actinomycetota</taxon>
        <taxon>Actinomycetes</taxon>
        <taxon>Pseudonocardiales</taxon>
        <taxon>Pseudonocardiaceae</taxon>
        <taxon>Actinokineospora</taxon>
    </lineage>
</organism>
<accession>W7J3I6</accession>
<proteinExistence type="predicted"/>
<dbReference type="EMBL" id="AYXG01000147">
    <property type="protein sequence ID" value="EWC60689.1"/>
    <property type="molecule type" value="Genomic_DNA"/>
</dbReference>
<dbReference type="RefSeq" id="WP_035284660.1">
    <property type="nucleotide sequence ID" value="NZ_AYXG01000147.1"/>
</dbReference>
<keyword evidence="1" id="KW-1133">Transmembrane helix</keyword>
<dbReference type="Pfam" id="PF26606">
    <property type="entry name" value="SCO4848"/>
    <property type="match status" value="1"/>
</dbReference>
<reference evidence="2 3" key="1">
    <citation type="journal article" date="2014" name="Genome Announc.">
        <title>Draft Genome Sequence of the Antitrypanosomally Active Sponge-Associated Bacterium Actinokineospora sp. Strain EG49.</title>
        <authorList>
            <person name="Harjes J."/>
            <person name="Ryu T."/>
            <person name="Abdelmohsen U.R."/>
            <person name="Moitinho-Silva L."/>
            <person name="Horn H."/>
            <person name="Ravasi T."/>
            <person name="Hentschel U."/>
        </authorList>
    </citation>
    <scope>NUCLEOTIDE SEQUENCE [LARGE SCALE GENOMIC DNA]</scope>
    <source>
        <strain evidence="2 3">EG49</strain>
    </source>
</reference>
<evidence type="ECO:0000313" key="2">
    <source>
        <dbReference type="EMBL" id="EWC60689.1"/>
    </source>
</evidence>
<feature type="transmembrane region" description="Helical" evidence="1">
    <location>
        <begin position="7"/>
        <end position="25"/>
    </location>
</feature>
<keyword evidence="3" id="KW-1185">Reference proteome</keyword>